<keyword evidence="4" id="KW-1185">Reference proteome</keyword>
<dbReference type="SUPFAM" id="SSF48452">
    <property type="entry name" value="TPR-like"/>
    <property type="match status" value="1"/>
</dbReference>
<dbReference type="Pfam" id="PF14322">
    <property type="entry name" value="SusD-like_3"/>
    <property type="match status" value="1"/>
</dbReference>
<dbReference type="Proteomes" id="UP001269081">
    <property type="component" value="Unassembled WGS sequence"/>
</dbReference>
<accession>A0ABU1Y3B0</accession>
<proteinExistence type="predicted"/>
<protein>
    <recommendedName>
        <fullName evidence="2">SusD-like N-terminal domain-containing protein</fullName>
    </recommendedName>
</protein>
<name>A0ABU1Y3B0_9FLAO</name>
<sequence>MKKIKIILALLLFASISSCDEFLSEIPDNRTQVDTPEKISELLVNAYPDACYMEFAETMTDNVFDSGDPGLFNTQNTENYNWEMNSNSSNLESQERYWDACYKAIAHANTALRAIEELGSPGNLNPQKGEALLARAYAHFMLVSFWSKRYDPATADTDLGIPYLTEPEDVLIKKYKRNSVAEVFGYLESDIEEGLKYVTSEYNHPKFHFNKEAAKAFASRFYLIKGNWNRVIELTDQLAANPDRKLRDFAYYQSLDYSTQFRIYAEPTQDTNLLIASVLSNYSRSFYLNRFQLTLSRQDEVLGAATNFFNKYWFYVPLSYNNNTAFVPKFDEYFKYTNANAGIGNGYDALVLFSNDEVYLNRIESLVMTNRMDEALAALQYFIGIRTMDYDPETDILTNELIVSKYPVIPNEYTPFYALTDLQNSYIKAIAEIRRRDFIHEGIRWFDIKRFNLEVTHQIYNEPTNVLTKDDNRRALQIPLQASINGIEKNPR</sequence>
<reference evidence="3 4" key="1">
    <citation type="submission" date="2023-07" db="EMBL/GenBank/DDBJ databases">
        <title>Sorghum-associated microbial communities from plants grown in Nebraska, USA.</title>
        <authorList>
            <person name="Schachtman D."/>
        </authorList>
    </citation>
    <scope>NUCLEOTIDE SEQUENCE [LARGE SCALE GENOMIC DNA]</scope>
    <source>
        <strain evidence="3 4">4129</strain>
    </source>
</reference>
<gene>
    <name evidence="3" type="ORF">J2W48_000640</name>
</gene>
<dbReference type="InterPro" id="IPR011990">
    <property type="entry name" value="TPR-like_helical_dom_sf"/>
</dbReference>
<dbReference type="EMBL" id="JAVDWQ010000002">
    <property type="protein sequence ID" value="MDR7208710.1"/>
    <property type="molecule type" value="Genomic_DNA"/>
</dbReference>
<dbReference type="InterPro" id="IPR033985">
    <property type="entry name" value="SusD-like_N"/>
</dbReference>
<keyword evidence="1" id="KW-0732">Signal</keyword>
<feature type="domain" description="SusD-like N-terminal" evidence="2">
    <location>
        <begin position="21"/>
        <end position="223"/>
    </location>
</feature>
<feature type="chain" id="PRO_5046157352" description="SusD-like N-terminal domain-containing protein" evidence="1">
    <location>
        <begin position="20"/>
        <end position="492"/>
    </location>
</feature>
<evidence type="ECO:0000313" key="3">
    <source>
        <dbReference type="EMBL" id="MDR7208710.1"/>
    </source>
</evidence>
<dbReference type="RefSeq" id="WP_310277959.1">
    <property type="nucleotide sequence ID" value="NZ_JAVDWQ010000002.1"/>
</dbReference>
<comment type="caution">
    <text evidence="3">The sequence shown here is derived from an EMBL/GenBank/DDBJ whole genome shotgun (WGS) entry which is preliminary data.</text>
</comment>
<evidence type="ECO:0000256" key="1">
    <source>
        <dbReference type="SAM" id="SignalP"/>
    </source>
</evidence>
<evidence type="ECO:0000313" key="4">
    <source>
        <dbReference type="Proteomes" id="UP001269081"/>
    </source>
</evidence>
<dbReference type="Gene3D" id="1.25.40.390">
    <property type="match status" value="2"/>
</dbReference>
<organism evidence="3 4">
    <name type="scientific">Flavobacterium piscis</name>
    <dbReference type="NCBI Taxonomy" id="1114874"/>
    <lineage>
        <taxon>Bacteria</taxon>
        <taxon>Pseudomonadati</taxon>
        <taxon>Bacteroidota</taxon>
        <taxon>Flavobacteriia</taxon>
        <taxon>Flavobacteriales</taxon>
        <taxon>Flavobacteriaceae</taxon>
        <taxon>Flavobacterium</taxon>
    </lineage>
</organism>
<evidence type="ECO:0000259" key="2">
    <source>
        <dbReference type="Pfam" id="PF14322"/>
    </source>
</evidence>
<feature type="signal peptide" evidence="1">
    <location>
        <begin position="1"/>
        <end position="19"/>
    </location>
</feature>
<dbReference type="PROSITE" id="PS51257">
    <property type="entry name" value="PROKAR_LIPOPROTEIN"/>
    <property type="match status" value="1"/>
</dbReference>